<feature type="transmembrane region" description="Helical" evidence="1">
    <location>
        <begin position="183"/>
        <end position="200"/>
    </location>
</feature>
<evidence type="ECO:0000313" key="3">
    <source>
        <dbReference type="Proteomes" id="UP000184184"/>
    </source>
</evidence>
<gene>
    <name evidence="2" type="ORF">SAMN05216179_1414</name>
</gene>
<dbReference type="InterPro" id="IPR036034">
    <property type="entry name" value="PDZ_sf"/>
</dbReference>
<feature type="transmembrane region" description="Helical" evidence="1">
    <location>
        <begin position="248"/>
        <end position="278"/>
    </location>
</feature>
<dbReference type="AlphaFoldDB" id="A0A1M7MXI1"/>
<dbReference type="SUPFAM" id="SSF50156">
    <property type="entry name" value="PDZ domain-like"/>
    <property type="match status" value="1"/>
</dbReference>
<feature type="transmembrane region" description="Helical" evidence="1">
    <location>
        <begin position="56"/>
        <end position="76"/>
    </location>
</feature>
<evidence type="ECO:0000256" key="1">
    <source>
        <dbReference type="SAM" id="Phobius"/>
    </source>
</evidence>
<dbReference type="Gene3D" id="2.30.42.10">
    <property type="match status" value="1"/>
</dbReference>
<protein>
    <recommendedName>
        <fullName evidence="4">PDZ domain-containing protein</fullName>
    </recommendedName>
</protein>
<proteinExistence type="predicted"/>
<reference evidence="2 3" key="1">
    <citation type="submission" date="2016-11" db="EMBL/GenBank/DDBJ databases">
        <authorList>
            <person name="Jaros S."/>
            <person name="Januszkiewicz K."/>
            <person name="Wedrychowicz H."/>
        </authorList>
    </citation>
    <scope>NUCLEOTIDE SEQUENCE [LARGE SCALE GENOMIC DNA]</scope>
    <source>
        <strain evidence="2 3">CGMCC 1.10681</strain>
    </source>
</reference>
<accession>A0A1M7MXI1</accession>
<feature type="transmembrane region" description="Helical" evidence="1">
    <location>
        <begin position="206"/>
        <end position="227"/>
    </location>
</feature>
<feature type="transmembrane region" description="Helical" evidence="1">
    <location>
        <begin position="107"/>
        <end position="128"/>
    </location>
</feature>
<organism evidence="2 3">
    <name type="scientific">Gracilibacillus kekensis</name>
    <dbReference type="NCBI Taxonomy" id="1027249"/>
    <lineage>
        <taxon>Bacteria</taxon>
        <taxon>Bacillati</taxon>
        <taxon>Bacillota</taxon>
        <taxon>Bacilli</taxon>
        <taxon>Bacillales</taxon>
        <taxon>Bacillaceae</taxon>
        <taxon>Gracilibacillus</taxon>
    </lineage>
</organism>
<dbReference type="EMBL" id="FRCZ01000002">
    <property type="protein sequence ID" value="SHM95798.1"/>
    <property type="molecule type" value="Genomic_DNA"/>
</dbReference>
<sequence>MDWMIEIGLAFARIFMQPFIYLFFLIILISGYRRIKKDRKSFGSKVYPYFYETKNTWSIAIVIGLLLSGLSIAFGFMVSIHFSLLVGLIIFVIAITNRFSWLSAGDVLAISAAVMYFINVYGEGYIQMSWINSLDVTDLFYIPFLVVIFLLAETWYLARVDGSDTFPELVKSNRGKNLGQHRIKKLTIIPFVALFPAGVIEPYADWWPIFEIGETSFGLIVIPYLFGFEYITKSMLPQTASNWLAKRIALLALVVLTLAIGGFFVPILTVIALATGFLGKEIIQYFYRTLELKNPAYFQPASKGLLVLGTLPNTPAVDLGLIPGERIIKVNDRVVENEQQYYQAINENRAFCKLAIKDLNGETRFAQRALYEGEHHKLGILFVSEIESYTQLKQES</sequence>
<feature type="transmembrane region" description="Helical" evidence="1">
    <location>
        <begin position="82"/>
        <end position="100"/>
    </location>
</feature>
<keyword evidence="1" id="KW-1133">Transmembrane helix</keyword>
<feature type="transmembrane region" description="Helical" evidence="1">
    <location>
        <begin position="140"/>
        <end position="158"/>
    </location>
</feature>
<evidence type="ECO:0000313" key="2">
    <source>
        <dbReference type="EMBL" id="SHM95798.1"/>
    </source>
</evidence>
<keyword evidence="1" id="KW-0472">Membrane</keyword>
<keyword evidence="1" id="KW-0812">Transmembrane</keyword>
<feature type="transmembrane region" description="Helical" evidence="1">
    <location>
        <begin position="14"/>
        <end position="35"/>
    </location>
</feature>
<dbReference type="RefSeq" id="WP_073201083.1">
    <property type="nucleotide sequence ID" value="NZ_FRCZ01000002.1"/>
</dbReference>
<dbReference type="OrthoDB" id="198399at2"/>
<dbReference type="Proteomes" id="UP000184184">
    <property type="component" value="Unassembled WGS sequence"/>
</dbReference>
<evidence type="ECO:0008006" key="4">
    <source>
        <dbReference type="Google" id="ProtNLM"/>
    </source>
</evidence>
<dbReference type="STRING" id="1027249.SAMN05216179_1414"/>
<keyword evidence="3" id="KW-1185">Reference proteome</keyword>
<name>A0A1M7MXI1_9BACI</name>